<accession>A0A1V0GVM1</accession>
<dbReference type="InterPro" id="IPR052366">
    <property type="entry name" value="GTP_Pyrophosphokinase"/>
</dbReference>
<dbReference type="STRING" id="147645.A6J80_17250"/>
<protein>
    <recommendedName>
        <fullName evidence="1">RelA/SpoT domain-containing protein</fullName>
    </recommendedName>
</protein>
<evidence type="ECO:0000259" key="1">
    <source>
        <dbReference type="SMART" id="SM00954"/>
    </source>
</evidence>
<dbReference type="PANTHER" id="PTHR47837:SF1">
    <property type="entry name" value="GTP PYROPHOSPHOKINASE YJBM"/>
    <property type="match status" value="1"/>
</dbReference>
<dbReference type="Pfam" id="PF04607">
    <property type="entry name" value="RelA_SpoT"/>
    <property type="match status" value="1"/>
</dbReference>
<reference evidence="2" key="1">
    <citation type="submission" date="2017-12" db="EMBL/GenBank/DDBJ databases">
        <title>FDA dAtabase for Regulatory Grade micrObial Sequences (FDA-ARGOS): Supporting development and validation of Infectious Disease Dx tests.</title>
        <authorList>
            <person name="Campos J."/>
            <person name="Goldberg B."/>
            <person name="Tallon L."/>
            <person name="Sadzewicz L."/>
            <person name="Sengamalay N."/>
            <person name="Ott S."/>
            <person name="Godinez A."/>
            <person name="Nagaraj S."/>
            <person name="Vyas G."/>
            <person name="Aluvathingal J."/>
            <person name="Nadendla S."/>
            <person name="Geyer C."/>
            <person name="Nandy P."/>
            <person name="Hobson J."/>
            <person name="Sichtig H."/>
        </authorList>
    </citation>
    <scope>NUCLEOTIDE SEQUENCE</scope>
    <source>
        <strain evidence="2">FDAARGOS_252</strain>
    </source>
</reference>
<dbReference type="SUPFAM" id="SSF81301">
    <property type="entry name" value="Nucleotidyltransferase"/>
    <property type="match status" value="1"/>
</dbReference>
<dbReference type="AlphaFoldDB" id="A0A1V0GVM1"/>
<dbReference type="InterPro" id="IPR007685">
    <property type="entry name" value="RelA_SpoT"/>
</dbReference>
<evidence type="ECO:0000313" key="2">
    <source>
        <dbReference type="EMBL" id="ARC37862.1"/>
    </source>
</evidence>
<keyword evidence="3" id="KW-1185">Reference proteome</keyword>
<dbReference type="PANTHER" id="PTHR47837">
    <property type="entry name" value="GTP PYROPHOSPHOKINASE YJBM"/>
    <property type="match status" value="1"/>
</dbReference>
<dbReference type="Gene3D" id="3.30.460.10">
    <property type="entry name" value="Beta Polymerase, domain 2"/>
    <property type="match status" value="1"/>
</dbReference>
<gene>
    <name evidence="2" type="ORF">A6J80_17250</name>
</gene>
<organism evidence="2 3">
    <name type="scientific">Paracoccus yeei</name>
    <dbReference type="NCBI Taxonomy" id="147645"/>
    <lineage>
        <taxon>Bacteria</taxon>
        <taxon>Pseudomonadati</taxon>
        <taxon>Pseudomonadota</taxon>
        <taxon>Alphaproteobacteria</taxon>
        <taxon>Rhodobacterales</taxon>
        <taxon>Paracoccaceae</taxon>
        <taxon>Paracoccus</taxon>
    </lineage>
</organism>
<dbReference type="EMBL" id="CP020442">
    <property type="protein sequence ID" value="ARC37862.1"/>
    <property type="molecule type" value="Genomic_DNA"/>
</dbReference>
<proteinExistence type="predicted"/>
<dbReference type="CDD" id="cd05399">
    <property type="entry name" value="NT_Rel-Spo_like"/>
    <property type="match status" value="1"/>
</dbReference>
<dbReference type="InterPro" id="IPR043519">
    <property type="entry name" value="NT_sf"/>
</dbReference>
<sequence length="365" mass="40409">MQNQSEPAAIAASFAEGIPMADYPVAEYSKREIKDAGAALRERMPYTEEAVRTFRVAHNWRMAHALPMIREKTQLTRLVGDNGDTAGRIKRMDSIRKKLRRSPITLDRMQDLAGIRAIVGSVDEVRRAEAWYLARADQVARHDDYIASPKAGGYRSVHLIRRYAGSSEAHQGQKVEIQIRTRLQHVWATAGEAIGALRGEDLKAGEGHAGWLRLLAIMSGHFAAMEGCPMPPGVSSNPDDRRDELRALDADLSAAEVLSKMGAHERGSSANEIAYLVRLDAGSNTVTIEPKPSYLEGGEGYFAQSDAGERVQSVLVSVNGLDALRRTYANYFLDVGPFLFQLRQAMGRPSHGDILRDYMRHRGKL</sequence>
<dbReference type="KEGG" id="pye:A6J80_17250"/>
<evidence type="ECO:0000313" key="3">
    <source>
        <dbReference type="Proteomes" id="UP000191257"/>
    </source>
</evidence>
<dbReference type="Proteomes" id="UP000191257">
    <property type="component" value="Chromosome"/>
</dbReference>
<name>A0A1V0GVM1_9RHOB</name>
<dbReference type="GO" id="GO:0015969">
    <property type="term" value="P:guanosine tetraphosphate metabolic process"/>
    <property type="evidence" value="ECO:0007669"/>
    <property type="project" value="InterPro"/>
</dbReference>
<dbReference type="SMART" id="SM00954">
    <property type="entry name" value="RelA_SpoT"/>
    <property type="match status" value="1"/>
</dbReference>
<feature type="domain" description="RelA/SpoT" evidence="1">
    <location>
        <begin position="87"/>
        <end position="202"/>
    </location>
</feature>